<dbReference type="PANTHER" id="PTHR28026:SF9">
    <property type="entry name" value="2-HYDROXY-PALMITIC ACID DIOXYGENASE MPO1"/>
    <property type="match status" value="1"/>
</dbReference>
<keyword evidence="1" id="KW-1133">Transmembrane helix</keyword>
<dbReference type="Pfam" id="PF06127">
    <property type="entry name" value="Mpo1-like"/>
    <property type="match status" value="1"/>
</dbReference>
<dbReference type="InterPro" id="IPR009305">
    <property type="entry name" value="Mpo1-like"/>
</dbReference>
<evidence type="ECO:0000256" key="1">
    <source>
        <dbReference type="SAM" id="Phobius"/>
    </source>
</evidence>
<feature type="transmembrane region" description="Helical" evidence="1">
    <location>
        <begin position="38"/>
        <end position="59"/>
    </location>
</feature>
<feature type="transmembrane region" description="Helical" evidence="1">
    <location>
        <begin position="115"/>
        <end position="136"/>
    </location>
</feature>
<dbReference type="GO" id="GO:0046521">
    <property type="term" value="P:sphingoid catabolic process"/>
    <property type="evidence" value="ECO:0007669"/>
    <property type="project" value="TreeGrafter"/>
</dbReference>
<keyword evidence="1" id="KW-0472">Membrane</keyword>
<evidence type="ECO:0000313" key="2">
    <source>
        <dbReference type="EMBL" id="ATC86211.1"/>
    </source>
</evidence>
<organism evidence="2 3">
    <name type="scientific">Pseudoalteromonas arctica A 37-1-2</name>
    <dbReference type="NCBI Taxonomy" id="1117313"/>
    <lineage>
        <taxon>Bacteria</taxon>
        <taxon>Pseudomonadati</taxon>
        <taxon>Pseudomonadota</taxon>
        <taxon>Gammaproteobacteria</taxon>
        <taxon>Alteromonadales</taxon>
        <taxon>Pseudoalteromonadaceae</taxon>
        <taxon>Pseudoalteromonas</taxon>
    </lineage>
</organism>
<proteinExistence type="predicted"/>
<dbReference type="KEGG" id="part:PARC_a1612"/>
<feature type="transmembrane region" description="Helical" evidence="1">
    <location>
        <begin position="148"/>
        <end position="168"/>
    </location>
</feature>
<feature type="transmembrane region" description="Helical" evidence="1">
    <location>
        <begin position="79"/>
        <end position="103"/>
    </location>
</feature>
<protein>
    <recommendedName>
        <fullName evidence="4">Membrane protein YGL010W</fullName>
    </recommendedName>
</protein>
<keyword evidence="1" id="KW-0812">Transmembrane</keyword>
<dbReference type="EMBL" id="CP011025">
    <property type="protein sequence ID" value="ATC86211.1"/>
    <property type="molecule type" value="Genomic_DNA"/>
</dbReference>
<accession>A0A290S5C1</accession>
<gene>
    <name evidence="2" type="ORF">PARC_a1612</name>
</gene>
<dbReference type="PANTHER" id="PTHR28026">
    <property type="entry name" value="DUF962 DOMAIN PROTEIN (AFU_ORTHOLOGUE AFUA_8G05310)"/>
    <property type="match status" value="1"/>
</dbReference>
<evidence type="ECO:0008006" key="4">
    <source>
        <dbReference type="Google" id="ProtNLM"/>
    </source>
</evidence>
<dbReference type="GO" id="GO:0016020">
    <property type="term" value="C:membrane"/>
    <property type="evidence" value="ECO:0007669"/>
    <property type="project" value="GOC"/>
</dbReference>
<evidence type="ECO:0000313" key="3">
    <source>
        <dbReference type="Proteomes" id="UP000016505"/>
    </source>
</evidence>
<reference evidence="2 3" key="1">
    <citation type="journal article" date="2012" name="J. Bacteriol.">
        <title>Genome sequences of type strains of seven species of the marine bacterium Pseudoalteromonas.</title>
        <authorList>
            <person name="Xie B.B."/>
            <person name="Shu Y.L."/>
            <person name="Qin Q.L."/>
            <person name="Rong J.C."/>
            <person name="Zhang X.Y."/>
            <person name="Chen X.L."/>
            <person name="Shi M."/>
            <person name="He H.L."/>
            <person name="Zhou B.C."/>
            <person name="Zhang Y.Z."/>
        </authorList>
    </citation>
    <scope>NUCLEOTIDE SEQUENCE [LARGE SCALE GENOMIC DNA]</scope>
    <source>
        <strain evidence="2 3">A 37-1-2</strain>
    </source>
</reference>
<sequence>MLTFAKVSFIYKNKGKTMKTLQQQLGKYGLYHRSKRNVLTHFIGIPLIVFAALCLLARIQIPLGSVVIDGAQLFVLASVVYYFMLSFSLGFIMAVIFTLLLVGAQPIAAMAFWPWLSIGVGVFVFGWVLQFIGHYYEGKKPAFVDDLIGLIIGPLYVTVELLFLMGFYKTLEDEVNAIAGPTKA</sequence>
<dbReference type="Proteomes" id="UP000016505">
    <property type="component" value="Chromosome I"/>
</dbReference>
<dbReference type="AlphaFoldDB" id="A0A290S5C1"/>
<name>A0A290S5C1_9GAMM</name>